<evidence type="ECO:0000256" key="7">
    <source>
        <dbReference type="ARBA" id="ARBA00022989"/>
    </source>
</evidence>
<comment type="similarity">
    <text evidence="2 10">Belongs to the binding-protein-dependent transport system permease family. CysTW subfamily.</text>
</comment>
<dbReference type="RefSeq" id="WP_035244993.1">
    <property type="nucleotide sequence ID" value="NZ_ARXU01000002.1"/>
</dbReference>
<keyword evidence="5 10" id="KW-0592">Phosphate transport</keyword>
<comment type="function">
    <text evidence="10">Part of the binding-protein-dependent transport system for phosphate; probably responsible for the translocation of the substrate across the membrane.</text>
</comment>
<evidence type="ECO:0000256" key="9">
    <source>
        <dbReference type="RuleBase" id="RU363032"/>
    </source>
</evidence>
<comment type="caution">
    <text evidence="10">Lacks conserved residue(s) required for the propagation of feature annotation.</text>
</comment>
<dbReference type="NCBIfam" id="TIGR02138">
    <property type="entry name" value="phosphate_pstC"/>
    <property type="match status" value="1"/>
</dbReference>
<feature type="transmembrane region" description="Helical" evidence="9">
    <location>
        <begin position="255"/>
        <end position="276"/>
    </location>
</feature>
<evidence type="ECO:0000256" key="6">
    <source>
        <dbReference type="ARBA" id="ARBA00022692"/>
    </source>
</evidence>
<evidence type="ECO:0000256" key="4">
    <source>
        <dbReference type="ARBA" id="ARBA00022475"/>
    </source>
</evidence>
<evidence type="ECO:0000313" key="13">
    <source>
        <dbReference type="Proteomes" id="UP000029443"/>
    </source>
</evidence>
<organism evidence="12 13">
    <name type="scientific">Alcanivorax jadensis T9</name>
    <dbReference type="NCBI Taxonomy" id="1177181"/>
    <lineage>
        <taxon>Bacteria</taxon>
        <taxon>Pseudomonadati</taxon>
        <taxon>Pseudomonadota</taxon>
        <taxon>Gammaproteobacteria</taxon>
        <taxon>Oceanospirillales</taxon>
        <taxon>Alcanivoracaceae</taxon>
        <taxon>Alcanivorax</taxon>
    </lineage>
</organism>
<evidence type="ECO:0000256" key="10">
    <source>
        <dbReference type="RuleBase" id="RU363054"/>
    </source>
</evidence>
<feature type="transmembrane region" description="Helical" evidence="9">
    <location>
        <begin position="20"/>
        <end position="45"/>
    </location>
</feature>
<feature type="transmembrane region" description="Helical" evidence="9">
    <location>
        <begin position="140"/>
        <end position="161"/>
    </location>
</feature>
<protein>
    <recommendedName>
        <fullName evidence="10">Phosphate transport system permease protein</fullName>
    </recommendedName>
</protein>
<gene>
    <name evidence="12" type="ORF">T9A_00612</name>
</gene>
<reference evidence="12 13" key="1">
    <citation type="submission" date="2012-09" db="EMBL/GenBank/DDBJ databases">
        <title>Genome Sequence of alkane-degrading Bacterium Alcanivorax jadensis T9.</title>
        <authorList>
            <person name="Lai Q."/>
            <person name="Shao Z."/>
        </authorList>
    </citation>
    <scope>NUCLEOTIDE SEQUENCE [LARGE SCALE GENOMIC DNA]</scope>
    <source>
        <strain evidence="12 13">T9</strain>
    </source>
</reference>
<feature type="transmembrane region" description="Helical" evidence="9">
    <location>
        <begin position="106"/>
        <end position="128"/>
    </location>
</feature>
<dbReference type="PANTHER" id="PTHR30425">
    <property type="entry name" value="PHOSPHATE TRANSPORT SYSTEM PERMEASE PROTEIN PST"/>
    <property type="match status" value="1"/>
</dbReference>
<comment type="caution">
    <text evidence="12">The sequence shown here is derived from an EMBL/GenBank/DDBJ whole genome shotgun (WGS) entry which is preliminary data.</text>
</comment>
<feature type="transmembrane region" description="Helical" evidence="9">
    <location>
        <begin position="65"/>
        <end position="94"/>
    </location>
</feature>
<comment type="subcellular location">
    <subcellularLocation>
        <location evidence="10">Cell inner membrane</location>
        <topology evidence="10">Multi-pass membrane protein</topology>
    </subcellularLocation>
    <subcellularLocation>
        <location evidence="1 9">Cell membrane</location>
        <topology evidence="1 9">Multi-pass membrane protein</topology>
    </subcellularLocation>
</comment>
<name>A0ABR4WFI0_9GAMM</name>
<dbReference type="PROSITE" id="PS50928">
    <property type="entry name" value="ABC_TM1"/>
    <property type="match status" value="1"/>
</dbReference>
<keyword evidence="3 9" id="KW-0813">Transport</keyword>
<dbReference type="Gene3D" id="1.10.3720.10">
    <property type="entry name" value="MetI-like"/>
    <property type="match status" value="1"/>
</dbReference>
<evidence type="ECO:0000256" key="8">
    <source>
        <dbReference type="ARBA" id="ARBA00023136"/>
    </source>
</evidence>
<proteinExistence type="inferred from homology"/>
<evidence type="ECO:0000256" key="3">
    <source>
        <dbReference type="ARBA" id="ARBA00022448"/>
    </source>
</evidence>
<evidence type="ECO:0000256" key="2">
    <source>
        <dbReference type="ARBA" id="ARBA00007069"/>
    </source>
</evidence>
<evidence type="ECO:0000259" key="11">
    <source>
        <dbReference type="PROSITE" id="PS50928"/>
    </source>
</evidence>
<keyword evidence="13" id="KW-1185">Reference proteome</keyword>
<keyword evidence="6 9" id="KW-0812">Transmembrane</keyword>
<dbReference type="SUPFAM" id="SSF161098">
    <property type="entry name" value="MetI-like"/>
    <property type="match status" value="1"/>
</dbReference>
<dbReference type="InterPro" id="IPR011864">
    <property type="entry name" value="Phosphate_PstC"/>
</dbReference>
<dbReference type="Proteomes" id="UP000029443">
    <property type="component" value="Unassembled WGS sequence"/>
</dbReference>
<evidence type="ECO:0000256" key="5">
    <source>
        <dbReference type="ARBA" id="ARBA00022592"/>
    </source>
</evidence>
<accession>A0ABR4WFI0</accession>
<keyword evidence="10" id="KW-0997">Cell inner membrane</keyword>
<feature type="domain" description="ABC transmembrane type-1" evidence="11">
    <location>
        <begin position="69"/>
        <end position="275"/>
    </location>
</feature>
<evidence type="ECO:0000256" key="1">
    <source>
        <dbReference type="ARBA" id="ARBA00004651"/>
    </source>
</evidence>
<sequence>MLTTFSSPRADRLLSWALRLAGAMAVLVLGGIVLVLLIQSAPFLFDHGSGLWRNDWQPGQARYGMAAMVAGSIVVSVLALLMAGPLAVLLAAWLRYFAPVLRRPTLALVELMAGIPSVVYGLWGMLVLVPWINQWAPPGASWLAASLVLALMILPLALLVTDTALDQLPARYLQAGQALSLSRVGMLRRILLPQAGPSIVSGLVLQFGRALGETMAVLMVAGNVVQWPTSLFDPVRTLTANIALEMAYATGDHRVALFASGLLLLLVTALLLLLSWRLRGEKHALA</sequence>
<dbReference type="EMBL" id="ARXU01000002">
    <property type="protein sequence ID" value="KGD62321.1"/>
    <property type="molecule type" value="Genomic_DNA"/>
</dbReference>
<dbReference type="InterPro" id="IPR000515">
    <property type="entry name" value="MetI-like"/>
</dbReference>
<keyword evidence="4" id="KW-1003">Cell membrane</keyword>
<keyword evidence="8 9" id="KW-0472">Membrane</keyword>
<evidence type="ECO:0000313" key="12">
    <source>
        <dbReference type="EMBL" id="KGD62321.1"/>
    </source>
</evidence>
<dbReference type="InterPro" id="IPR051124">
    <property type="entry name" value="Phosphate_Transport_Permease"/>
</dbReference>
<dbReference type="Pfam" id="PF00528">
    <property type="entry name" value="BPD_transp_1"/>
    <property type="match status" value="1"/>
</dbReference>
<dbReference type="PANTHER" id="PTHR30425:SF1">
    <property type="entry name" value="PHOSPHATE TRANSPORT SYSTEM PERMEASE PROTEIN PSTC"/>
    <property type="match status" value="1"/>
</dbReference>
<dbReference type="InterPro" id="IPR035906">
    <property type="entry name" value="MetI-like_sf"/>
</dbReference>
<keyword evidence="7 9" id="KW-1133">Transmembrane helix</keyword>
<dbReference type="CDD" id="cd06261">
    <property type="entry name" value="TM_PBP2"/>
    <property type="match status" value="1"/>
</dbReference>